<sequence length="538" mass="56315">MPSMSADLAPIPTRAVRAPARADRAPARPVRRRTAPAGDGSAPRAALVPALPALLALGLGCWGLTRQHSLWRDEAATWQAARRTVPEIWAMLGQVDVVHGLYYLCMHAVFALGGPGLVALRLPSVLATAVAAAATAATGRRLAGPWAGLAAGLVLALIPNIQHYAQEGRAYALVTAAVAVATWLLVRAAGVRRDGPEPGARLRGAGWWAGYAAAVLCAALLNWFSLLALPAHAVTVVLARRRGRRGVLVRWLVSAACAVAGALPLVLASRAQAEQVSWIKPVAWTTLLGIAALVLIGFGCARLPYVRGGRAGHGSRPSAPTLGSVALPLLVVPQAGLLLASLVQPLYLDRYVLFTNIGFALPVGLAVAVGVRAAAARRHRLRPGALLAGVTAVGFVALLPVETGLRTAESRVDDVLRPAEVVAARAHPGDGVLFLPAARRDTALVSPAAFRGLDDLALREDPVAGGTLKGTEHTPARIRAAMRAHRRIVLVTDAAPVAARPVPAREAMKRRVLAAEFTRVTSAETRGRRVDVYVRKGA</sequence>
<comment type="subcellular location">
    <subcellularLocation>
        <location evidence="1">Cell membrane</location>
        <topology evidence="1">Multi-pass membrane protein</topology>
    </subcellularLocation>
</comment>
<dbReference type="PANTHER" id="PTHR33908">
    <property type="entry name" value="MANNOSYLTRANSFERASE YKCB-RELATED"/>
    <property type="match status" value="1"/>
</dbReference>
<feature type="domain" description="Glycosyltransferase RgtA/B/C/D-like" evidence="10">
    <location>
        <begin position="105"/>
        <end position="253"/>
    </location>
</feature>
<accession>A0ABP3JLE0</accession>
<feature type="transmembrane region" description="Helical" evidence="9">
    <location>
        <begin position="283"/>
        <end position="305"/>
    </location>
</feature>
<feature type="transmembrane region" description="Helical" evidence="9">
    <location>
        <begin position="101"/>
        <end position="122"/>
    </location>
</feature>
<feature type="transmembrane region" description="Helical" evidence="9">
    <location>
        <begin position="46"/>
        <end position="65"/>
    </location>
</feature>
<dbReference type="Proteomes" id="UP001500909">
    <property type="component" value="Unassembled WGS sequence"/>
</dbReference>
<dbReference type="InterPro" id="IPR050297">
    <property type="entry name" value="LipidA_mod_glycosyltrf_83"/>
</dbReference>
<gene>
    <name evidence="11" type="ORF">GCM10010361_21700</name>
</gene>
<evidence type="ECO:0000256" key="6">
    <source>
        <dbReference type="ARBA" id="ARBA00022989"/>
    </source>
</evidence>
<dbReference type="PANTHER" id="PTHR33908:SF11">
    <property type="entry name" value="MEMBRANE PROTEIN"/>
    <property type="match status" value="1"/>
</dbReference>
<feature type="transmembrane region" description="Helical" evidence="9">
    <location>
        <begin position="210"/>
        <end position="239"/>
    </location>
</feature>
<keyword evidence="2" id="KW-1003">Cell membrane</keyword>
<feature type="transmembrane region" description="Helical" evidence="9">
    <location>
        <begin position="170"/>
        <end position="190"/>
    </location>
</feature>
<keyword evidence="6 9" id="KW-1133">Transmembrane helix</keyword>
<name>A0ABP3JLE0_9ACTN</name>
<evidence type="ECO:0000313" key="12">
    <source>
        <dbReference type="Proteomes" id="UP001500909"/>
    </source>
</evidence>
<dbReference type="EMBL" id="BAAABY010000014">
    <property type="protein sequence ID" value="GAA0457331.1"/>
    <property type="molecule type" value="Genomic_DNA"/>
</dbReference>
<feature type="transmembrane region" description="Helical" evidence="9">
    <location>
        <begin position="353"/>
        <end position="371"/>
    </location>
</feature>
<feature type="transmembrane region" description="Helical" evidence="9">
    <location>
        <begin position="251"/>
        <end position="271"/>
    </location>
</feature>
<keyword evidence="5 9" id="KW-0812">Transmembrane</keyword>
<evidence type="ECO:0000256" key="3">
    <source>
        <dbReference type="ARBA" id="ARBA00022676"/>
    </source>
</evidence>
<protein>
    <recommendedName>
        <fullName evidence="10">Glycosyltransferase RgtA/B/C/D-like domain-containing protein</fullName>
    </recommendedName>
</protein>
<reference evidence="12" key="1">
    <citation type="journal article" date="2019" name="Int. J. Syst. Evol. Microbiol.">
        <title>The Global Catalogue of Microorganisms (GCM) 10K type strain sequencing project: providing services to taxonomists for standard genome sequencing and annotation.</title>
        <authorList>
            <consortium name="The Broad Institute Genomics Platform"/>
            <consortium name="The Broad Institute Genome Sequencing Center for Infectious Disease"/>
            <person name="Wu L."/>
            <person name="Ma J."/>
        </authorList>
    </citation>
    <scope>NUCLEOTIDE SEQUENCE [LARGE SCALE GENOMIC DNA]</scope>
    <source>
        <strain evidence="12">JCM 4805</strain>
    </source>
</reference>
<evidence type="ECO:0000256" key="2">
    <source>
        <dbReference type="ARBA" id="ARBA00022475"/>
    </source>
</evidence>
<organism evidence="11 12">
    <name type="scientific">Streptomyces olivaceiscleroticus</name>
    <dbReference type="NCBI Taxonomy" id="68245"/>
    <lineage>
        <taxon>Bacteria</taxon>
        <taxon>Bacillati</taxon>
        <taxon>Actinomycetota</taxon>
        <taxon>Actinomycetes</taxon>
        <taxon>Kitasatosporales</taxon>
        <taxon>Streptomycetaceae</taxon>
        <taxon>Streptomyces</taxon>
    </lineage>
</organism>
<evidence type="ECO:0000256" key="1">
    <source>
        <dbReference type="ARBA" id="ARBA00004651"/>
    </source>
</evidence>
<evidence type="ECO:0000256" key="7">
    <source>
        <dbReference type="ARBA" id="ARBA00023136"/>
    </source>
</evidence>
<keyword evidence="12" id="KW-1185">Reference proteome</keyword>
<dbReference type="InterPro" id="IPR038731">
    <property type="entry name" value="RgtA/B/C-like"/>
</dbReference>
<feature type="region of interest" description="Disordered" evidence="8">
    <location>
        <begin position="18"/>
        <end position="43"/>
    </location>
</feature>
<feature type="transmembrane region" description="Helical" evidence="9">
    <location>
        <begin position="383"/>
        <end position="401"/>
    </location>
</feature>
<evidence type="ECO:0000256" key="5">
    <source>
        <dbReference type="ARBA" id="ARBA00022692"/>
    </source>
</evidence>
<keyword evidence="7 9" id="KW-0472">Membrane</keyword>
<evidence type="ECO:0000256" key="9">
    <source>
        <dbReference type="SAM" id="Phobius"/>
    </source>
</evidence>
<keyword evidence="4" id="KW-0808">Transferase</keyword>
<feature type="transmembrane region" description="Helical" evidence="9">
    <location>
        <begin position="325"/>
        <end position="347"/>
    </location>
</feature>
<evidence type="ECO:0000313" key="11">
    <source>
        <dbReference type="EMBL" id="GAA0457331.1"/>
    </source>
</evidence>
<keyword evidence="3" id="KW-0328">Glycosyltransferase</keyword>
<evidence type="ECO:0000259" key="10">
    <source>
        <dbReference type="Pfam" id="PF13231"/>
    </source>
</evidence>
<dbReference type="Pfam" id="PF13231">
    <property type="entry name" value="PMT_2"/>
    <property type="match status" value="1"/>
</dbReference>
<evidence type="ECO:0000256" key="8">
    <source>
        <dbReference type="SAM" id="MobiDB-lite"/>
    </source>
</evidence>
<feature type="transmembrane region" description="Helical" evidence="9">
    <location>
        <begin position="142"/>
        <end position="158"/>
    </location>
</feature>
<evidence type="ECO:0000256" key="4">
    <source>
        <dbReference type="ARBA" id="ARBA00022679"/>
    </source>
</evidence>
<comment type="caution">
    <text evidence="11">The sequence shown here is derived from an EMBL/GenBank/DDBJ whole genome shotgun (WGS) entry which is preliminary data.</text>
</comment>
<proteinExistence type="predicted"/>